<evidence type="ECO:0000313" key="2">
    <source>
        <dbReference type="Proteomes" id="UP001363151"/>
    </source>
</evidence>
<name>A0ABR1FUM0_AURAN</name>
<sequence>MSRAEGSSPSITAGDVAAAQKEWSDRLIAIGKTFSDGGDYKAVAQATLDALYGYASGFDVLFKPTKAADKAIRLTEAEAASYFVGDGCCAEDKGFALAPYTAVKWDNKGAIFHGDSATAMGEYTFTDAAGGETKAEYTFQYAKAADGSLKIVVHHSSLPYKK</sequence>
<organism evidence="1 2">
    <name type="scientific">Aureococcus anophagefferens</name>
    <name type="common">Harmful bloom alga</name>
    <dbReference type="NCBI Taxonomy" id="44056"/>
    <lineage>
        <taxon>Eukaryota</taxon>
        <taxon>Sar</taxon>
        <taxon>Stramenopiles</taxon>
        <taxon>Ochrophyta</taxon>
        <taxon>Pelagophyceae</taxon>
        <taxon>Pelagomonadales</taxon>
        <taxon>Pelagomonadaceae</taxon>
        <taxon>Aureococcus</taxon>
    </lineage>
</organism>
<dbReference type="SUPFAM" id="SSF54427">
    <property type="entry name" value="NTF2-like"/>
    <property type="match status" value="1"/>
</dbReference>
<evidence type="ECO:0008006" key="3">
    <source>
        <dbReference type="Google" id="ProtNLM"/>
    </source>
</evidence>
<dbReference type="InterPro" id="IPR032710">
    <property type="entry name" value="NTF2-like_dom_sf"/>
</dbReference>
<protein>
    <recommendedName>
        <fullName evidence="3">Phosphoribosyl-AMP cyclohydrolase</fullName>
    </recommendedName>
</protein>
<evidence type="ECO:0000313" key="1">
    <source>
        <dbReference type="EMBL" id="KAK7239074.1"/>
    </source>
</evidence>
<accession>A0ABR1FUM0</accession>
<dbReference type="EMBL" id="JBBJCI010000226">
    <property type="protein sequence ID" value="KAK7239074.1"/>
    <property type="molecule type" value="Genomic_DNA"/>
</dbReference>
<dbReference type="PIRSF" id="PIRSF028288">
    <property type="entry name" value="UCP028288"/>
    <property type="match status" value="1"/>
</dbReference>
<dbReference type="InterPro" id="IPR016878">
    <property type="entry name" value="MICAH-like"/>
</dbReference>
<gene>
    <name evidence="1" type="ORF">SO694_00027011</name>
</gene>
<keyword evidence="2" id="KW-1185">Reference proteome</keyword>
<dbReference type="Gene3D" id="3.10.450.50">
    <property type="match status" value="1"/>
</dbReference>
<dbReference type="Proteomes" id="UP001363151">
    <property type="component" value="Unassembled WGS sequence"/>
</dbReference>
<comment type="caution">
    <text evidence="1">The sequence shown here is derived from an EMBL/GenBank/DDBJ whole genome shotgun (WGS) entry which is preliminary data.</text>
</comment>
<proteinExistence type="predicted"/>
<reference evidence="1 2" key="1">
    <citation type="submission" date="2024-03" db="EMBL/GenBank/DDBJ databases">
        <title>Aureococcus anophagefferens CCMP1851 and Kratosvirus quantuckense: Draft genome of a second virus-susceptible host strain in the model system.</title>
        <authorList>
            <person name="Chase E."/>
            <person name="Truchon A.R."/>
            <person name="Schepens W."/>
            <person name="Wilhelm S.W."/>
        </authorList>
    </citation>
    <scope>NUCLEOTIDE SEQUENCE [LARGE SCALE GENOMIC DNA]</scope>
    <source>
        <strain evidence="1 2">CCMP1851</strain>
    </source>
</reference>